<evidence type="ECO:0000313" key="1">
    <source>
        <dbReference type="EMBL" id="MBX71086.1"/>
    </source>
</evidence>
<dbReference type="AlphaFoldDB" id="A0A2P2QVP7"/>
<sequence>MYVLFISNRLLRGQLSTDVRCCPRWKC</sequence>
<proteinExistence type="predicted"/>
<organism evidence="1">
    <name type="scientific">Rhizophora mucronata</name>
    <name type="common">Asiatic mangrove</name>
    <dbReference type="NCBI Taxonomy" id="61149"/>
    <lineage>
        <taxon>Eukaryota</taxon>
        <taxon>Viridiplantae</taxon>
        <taxon>Streptophyta</taxon>
        <taxon>Embryophyta</taxon>
        <taxon>Tracheophyta</taxon>
        <taxon>Spermatophyta</taxon>
        <taxon>Magnoliopsida</taxon>
        <taxon>eudicotyledons</taxon>
        <taxon>Gunneridae</taxon>
        <taxon>Pentapetalae</taxon>
        <taxon>rosids</taxon>
        <taxon>fabids</taxon>
        <taxon>Malpighiales</taxon>
        <taxon>Rhizophoraceae</taxon>
        <taxon>Rhizophora</taxon>
    </lineage>
</organism>
<reference evidence="1" key="1">
    <citation type="submission" date="2018-02" db="EMBL/GenBank/DDBJ databases">
        <title>Rhizophora mucronata_Transcriptome.</title>
        <authorList>
            <person name="Meera S.P."/>
            <person name="Sreeshan A."/>
            <person name="Augustine A."/>
        </authorList>
    </citation>
    <scope>NUCLEOTIDE SEQUENCE</scope>
    <source>
        <tissue evidence="1">Leaf</tissue>
    </source>
</reference>
<accession>A0A2P2QVP7</accession>
<name>A0A2P2QVP7_RHIMU</name>
<dbReference type="EMBL" id="GGEC01090602">
    <property type="protein sequence ID" value="MBX71086.1"/>
    <property type="molecule type" value="Transcribed_RNA"/>
</dbReference>
<protein>
    <submittedName>
        <fullName evidence="1">Uncharacterized protein</fullName>
    </submittedName>
</protein>